<dbReference type="PANTHER" id="PTHR40398">
    <property type="entry name" value="PTS SYSTEM GLUCITOL/SORBITOL-SPECIFIC EIIA COMPONENT"/>
    <property type="match status" value="1"/>
</dbReference>
<dbReference type="InterPro" id="IPR036665">
    <property type="entry name" value="PTS_IIA_glucitol/sorbitol_sf"/>
</dbReference>
<proteinExistence type="predicted"/>
<accession>A0A6J6DRY8</accession>
<evidence type="ECO:0000313" key="1">
    <source>
        <dbReference type="EMBL" id="CAB4567050.1"/>
    </source>
</evidence>
<dbReference type="EMBL" id="CAEZTT010000002">
    <property type="protein sequence ID" value="CAB4567050.1"/>
    <property type="molecule type" value="Genomic_DNA"/>
</dbReference>
<dbReference type="AlphaFoldDB" id="A0A6J6DRY8"/>
<dbReference type="GO" id="GO:0016301">
    <property type="term" value="F:kinase activity"/>
    <property type="evidence" value="ECO:0007669"/>
    <property type="project" value="TreeGrafter"/>
</dbReference>
<dbReference type="PROSITE" id="PS51097">
    <property type="entry name" value="PTS_EIIA_TYPE_5"/>
    <property type="match status" value="1"/>
</dbReference>
<reference evidence="1" key="1">
    <citation type="submission" date="2020-05" db="EMBL/GenBank/DDBJ databases">
        <authorList>
            <person name="Chiriac C."/>
            <person name="Salcher M."/>
            <person name="Ghai R."/>
            <person name="Kavagutti S V."/>
        </authorList>
    </citation>
    <scope>NUCLEOTIDE SEQUENCE</scope>
</reference>
<dbReference type="Gene3D" id="2.40.33.40">
    <property type="entry name" value="Phosphotransferase system, glucitol/sorbitol-specific IIA component"/>
    <property type="match status" value="1"/>
</dbReference>
<organism evidence="1">
    <name type="scientific">freshwater metagenome</name>
    <dbReference type="NCBI Taxonomy" id="449393"/>
    <lineage>
        <taxon>unclassified sequences</taxon>
        <taxon>metagenomes</taxon>
        <taxon>ecological metagenomes</taxon>
    </lineage>
</organism>
<dbReference type="GO" id="GO:0005737">
    <property type="term" value="C:cytoplasm"/>
    <property type="evidence" value="ECO:0007669"/>
    <property type="project" value="InterPro"/>
</dbReference>
<dbReference type="Pfam" id="PF03829">
    <property type="entry name" value="PTSIIA_gutA"/>
    <property type="match status" value="1"/>
</dbReference>
<protein>
    <submittedName>
        <fullName evidence="1">Unannotated protein</fullName>
    </submittedName>
</protein>
<dbReference type="GO" id="GO:0008982">
    <property type="term" value="F:protein-N(PI)-phosphohistidine-sugar phosphotransferase activity"/>
    <property type="evidence" value="ECO:0007669"/>
    <property type="project" value="InterPro"/>
</dbReference>
<dbReference type="PANTHER" id="PTHR40398:SF1">
    <property type="entry name" value="PTS SYSTEM GLUCITOL_SORBITOL-SPECIFIC EIIA COMPONENT"/>
    <property type="match status" value="1"/>
</dbReference>
<sequence>MGELLYQTTVTSIGELVPSFVAEGMLVFFGENAPEELHSFCVLHKVEHASGELMAGDLVLIDDHEFEVLAVGPVASENLMNLGHLNLKANGRTEAELPGDVCIAQTALPNVSVGSKLTIKRN</sequence>
<dbReference type="GO" id="GO:0009401">
    <property type="term" value="P:phosphoenolpyruvate-dependent sugar phosphotransferase system"/>
    <property type="evidence" value="ECO:0007669"/>
    <property type="project" value="InterPro"/>
</dbReference>
<gene>
    <name evidence="1" type="ORF">UFOPK1726_00054</name>
</gene>
<name>A0A6J6DRY8_9ZZZZ</name>
<dbReference type="InterPro" id="IPR004716">
    <property type="entry name" value="PTS_IIA_glucitol/sorbitol-sp"/>
</dbReference>
<dbReference type="SUPFAM" id="SSF141530">
    <property type="entry name" value="PTSIIA/GutA-like"/>
    <property type="match status" value="1"/>
</dbReference>